<evidence type="ECO:0000256" key="4">
    <source>
        <dbReference type="PROSITE-ProRule" id="PRU00207"/>
    </source>
</evidence>
<evidence type="ECO:0000256" key="2">
    <source>
        <dbReference type="ARBA" id="ARBA00022771"/>
    </source>
</evidence>
<dbReference type="Proteomes" id="UP000284706">
    <property type="component" value="Unassembled WGS sequence"/>
</dbReference>
<dbReference type="GO" id="GO:0008270">
    <property type="term" value="F:zinc ion binding"/>
    <property type="evidence" value="ECO:0007669"/>
    <property type="project" value="UniProtKB-KW"/>
</dbReference>
<dbReference type="AlphaFoldDB" id="A0A409YS35"/>
<organism evidence="7 8">
    <name type="scientific">Gymnopilus dilepis</name>
    <dbReference type="NCBI Taxonomy" id="231916"/>
    <lineage>
        <taxon>Eukaryota</taxon>
        <taxon>Fungi</taxon>
        <taxon>Dikarya</taxon>
        <taxon>Basidiomycota</taxon>
        <taxon>Agaricomycotina</taxon>
        <taxon>Agaricomycetes</taxon>
        <taxon>Agaricomycetidae</taxon>
        <taxon>Agaricales</taxon>
        <taxon>Agaricineae</taxon>
        <taxon>Hymenogastraceae</taxon>
        <taxon>Gymnopilus</taxon>
    </lineage>
</organism>
<evidence type="ECO:0000256" key="5">
    <source>
        <dbReference type="SAM" id="MobiDB-lite"/>
    </source>
</evidence>
<evidence type="ECO:0000313" key="8">
    <source>
        <dbReference type="Proteomes" id="UP000284706"/>
    </source>
</evidence>
<dbReference type="Gene3D" id="3.30.40.10">
    <property type="entry name" value="Zinc/RING finger domain, C3HC4 (zinc finger)"/>
    <property type="match status" value="1"/>
</dbReference>
<keyword evidence="2 4" id="KW-0863">Zinc-finger</keyword>
<dbReference type="InParanoid" id="A0A409YS35"/>
<keyword evidence="3 4" id="KW-0862">Zinc</keyword>
<reference evidence="7 8" key="1">
    <citation type="journal article" date="2018" name="Evol. Lett.">
        <title>Horizontal gene cluster transfer increased hallucinogenic mushroom diversity.</title>
        <authorList>
            <person name="Reynolds H.T."/>
            <person name="Vijayakumar V."/>
            <person name="Gluck-Thaler E."/>
            <person name="Korotkin H.B."/>
            <person name="Matheny P.B."/>
            <person name="Slot J.C."/>
        </authorList>
    </citation>
    <scope>NUCLEOTIDE SEQUENCE [LARGE SCALE GENOMIC DNA]</scope>
    <source>
        <strain evidence="7 8">SRW20</strain>
    </source>
</reference>
<feature type="domain" description="TRAF-type" evidence="6">
    <location>
        <begin position="20"/>
        <end position="68"/>
    </location>
</feature>
<dbReference type="InterPro" id="IPR001293">
    <property type="entry name" value="Znf_TRAF"/>
</dbReference>
<dbReference type="PANTHER" id="PTHR10131">
    <property type="entry name" value="TNF RECEPTOR ASSOCIATED FACTOR"/>
    <property type="match status" value="1"/>
</dbReference>
<protein>
    <recommendedName>
        <fullName evidence="6">TRAF-type domain-containing protein</fullName>
    </recommendedName>
</protein>
<evidence type="ECO:0000256" key="3">
    <source>
        <dbReference type="ARBA" id="ARBA00022833"/>
    </source>
</evidence>
<gene>
    <name evidence="7" type="ORF">CVT26_010114</name>
</gene>
<dbReference type="STRING" id="231916.A0A409YS35"/>
<feature type="compositionally biased region" description="Acidic residues" evidence="5">
    <location>
        <begin position="79"/>
        <end position="97"/>
    </location>
</feature>
<dbReference type="Pfam" id="PF02176">
    <property type="entry name" value="zf-TRAF"/>
    <property type="match status" value="1"/>
</dbReference>
<proteinExistence type="predicted"/>
<feature type="region of interest" description="Disordered" evidence="5">
    <location>
        <begin position="75"/>
        <end position="97"/>
    </location>
</feature>
<dbReference type="EMBL" id="NHYE01000423">
    <property type="protein sequence ID" value="PPR05834.1"/>
    <property type="molecule type" value="Genomic_DNA"/>
</dbReference>
<dbReference type="PANTHER" id="PTHR10131:SF94">
    <property type="entry name" value="TNF RECEPTOR-ASSOCIATED FACTOR 4"/>
    <property type="match status" value="1"/>
</dbReference>
<accession>A0A409YS35</accession>
<name>A0A409YS35_9AGAR</name>
<dbReference type="InterPro" id="IPR013083">
    <property type="entry name" value="Znf_RING/FYVE/PHD"/>
</dbReference>
<feature type="zinc finger region" description="TRAF-type" evidence="4">
    <location>
        <begin position="20"/>
        <end position="68"/>
    </location>
</feature>
<comment type="caution">
    <text evidence="7">The sequence shown here is derived from an EMBL/GenBank/DDBJ whole genome shotgun (WGS) entry which is preliminary data.</text>
</comment>
<keyword evidence="8" id="KW-1185">Reference proteome</keyword>
<sequence length="310" mass="33541">MADLSPANPIIRSMVDELLVECIHQTDGCEHTCQRQSLPLHLKDSCEYAEVACTFASCGETMRRKALQTHVEAVHGKEDDSEEIETAEVEEGEGEEEYSCPHAKVGCPYKGPLKPSEHLPSCPYEAVKDFISSNTAKVTLLTEQNVMLRHRVDTLESTVQTMRREMSQVKNVLGPWLRPSSELPLGLQAASAGPSPREGDALAAYFPAAEDASGSGIGGGSRQGLGTLEDTVLGLRESVAGLAAGVDQVGRRSEMALANETLRLGEEIMSIRGQMHGLRMQMHGMMMERNGIEGYGRMGNMGVPGSITKL</sequence>
<evidence type="ECO:0000313" key="7">
    <source>
        <dbReference type="EMBL" id="PPR05834.1"/>
    </source>
</evidence>
<dbReference type="PROSITE" id="PS50145">
    <property type="entry name" value="ZF_TRAF"/>
    <property type="match status" value="1"/>
</dbReference>
<dbReference type="SUPFAM" id="SSF49599">
    <property type="entry name" value="TRAF domain-like"/>
    <property type="match status" value="1"/>
</dbReference>
<keyword evidence="1 4" id="KW-0479">Metal-binding</keyword>
<evidence type="ECO:0000259" key="6">
    <source>
        <dbReference type="PROSITE" id="PS50145"/>
    </source>
</evidence>
<dbReference type="OrthoDB" id="1630758at2759"/>
<evidence type="ECO:0000256" key="1">
    <source>
        <dbReference type="ARBA" id="ARBA00022723"/>
    </source>
</evidence>